<keyword evidence="3" id="KW-1185">Reference proteome</keyword>
<evidence type="ECO:0000313" key="3">
    <source>
        <dbReference type="Proteomes" id="UP000187209"/>
    </source>
</evidence>
<keyword evidence="1" id="KW-0472">Membrane</keyword>
<organism evidence="2 3">
    <name type="scientific">Stentor coeruleus</name>
    <dbReference type="NCBI Taxonomy" id="5963"/>
    <lineage>
        <taxon>Eukaryota</taxon>
        <taxon>Sar</taxon>
        <taxon>Alveolata</taxon>
        <taxon>Ciliophora</taxon>
        <taxon>Postciliodesmatophora</taxon>
        <taxon>Heterotrichea</taxon>
        <taxon>Heterotrichida</taxon>
        <taxon>Stentoridae</taxon>
        <taxon>Stentor</taxon>
    </lineage>
</organism>
<keyword evidence="1" id="KW-0812">Transmembrane</keyword>
<reference evidence="2 3" key="1">
    <citation type="submission" date="2016-11" db="EMBL/GenBank/DDBJ databases">
        <title>The macronuclear genome of Stentor coeruleus: a giant cell with tiny introns.</title>
        <authorList>
            <person name="Slabodnick M."/>
            <person name="Ruby J.G."/>
            <person name="Reiff S.B."/>
            <person name="Swart E.C."/>
            <person name="Gosai S."/>
            <person name="Prabakaran S."/>
            <person name="Witkowska E."/>
            <person name="Larue G.E."/>
            <person name="Fisher S."/>
            <person name="Freeman R.M."/>
            <person name="Gunawardena J."/>
            <person name="Chu W."/>
            <person name="Stover N.A."/>
            <person name="Gregory B.D."/>
            <person name="Nowacki M."/>
            <person name="Derisi J."/>
            <person name="Roy S.W."/>
            <person name="Marshall W.F."/>
            <person name="Sood P."/>
        </authorList>
    </citation>
    <scope>NUCLEOTIDE SEQUENCE [LARGE SCALE GENOMIC DNA]</scope>
    <source>
        <strain evidence="2">WM001</strain>
    </source>
</reference>
<dbReference type="Proteomes" id="UP000187209">
    <property type="component" value="Unassembled WGS sequence"/>
</dbReference>
<accession>A0A1R2AM29</accession>
<keyword evidence="1" id="KW-1133">Transmembrane helix</keyword>
<name>A0A1R2AM29_9CILI</name>
<dbReference type="AlphaFoldDB" id="A0A1R2AM29"/>
<feature type="transmembrane region" description="Helical" evidence="1">
    <location>
        <begin position="54"/>
        <end position="74"/>
    </location>
</feature>
<evidence type="ECO:0000313" key="2">
    <source>
        <dbReference type="EMBL" id="OMJ65544.1"/>
    </source>
</evidence>
<proteinExistence type="predicted"/>
<evidence type="ECO:0000256" key="1">
    <source>
        <dbReference type="SAM" id="Phobius"/>
    </source>
</evidence>
<gene>
    <name evidence="2" type="ORF">SteCoe_38021</name>
</gene>
<dbReference type="EMBL" id="MPUH01002069">
    <property type="protein sequence ID" value="OMJ65544.1"/>
    <property type="molecule type" value="Genomic_DNA"/>
</dbReference>
<sequence>MENTIEVEIDHDKGFINVIAELPKSSVSPLKEVVYDPTEVLIADRPPHSGRGLLIFWVLATLLLISVATSIYFYKKKKRVENVLNYEMNDVRNVASIPAPGEEKAGIIRKDPYSSLGEVN</sequence>
<protein>
    <submittedName>
        <fullName evidence="2">Uncharacterized protein</fullName>
    </submittedName>
</protein>
<comment type="caution">
    <text evidence="2">The sequence shown here is derived from an EMBL/GenBank/DDBJ whole genome shotgun (WGS) entry which is preliminary data.</text>
</comment>